<accession>A0A7D5D6H5</accession>
<sequence length="100" mass="10467">MLKPSPLSTAIVLSPGVWQYVMEADGGSPLSGLSSRRLSRLLSNTLSLASTGLHGAAVELELDADLSMSSLQQVQVNKMNPAGEPAFLLIHLPSETTAGH</sequence>
<dbReference type="Proteomes" id="UP000509568">
    <property type="component" value="Chromosome"/>
</dbReference>
<evidence type="ECO:0000313" key="2">
    <source>
        <dbReference type="Proteomes" id="UP000509568"/>
    </source>
</evidence>
<dbReference type="AlphaFoldDB" id="A0A7D5D6H5"/>
<proteinExistence type="predicted"/>
<protein>
    <submittedName>
        <fullName evidence="1">Uncharacterized protein</fullName>
    </submittedName>
</protein>
<evidence type="ECO:0000313" key="1">
    <source>
        <dbReference type="EMBL" id="QKZ04160.1"/>
    </source>
</evidence>
<dbReference type="RefSeq" id="WP_176570379.1">
    <property type="nucleotide sequence ID" value="NZ_CP056030.1"/>
</dbReference>
<keyword evidence="2" id="KW-1185">Reference proteome</keyword>
<gene>
    <name evidence="1" type="ORF">HWQ56_10340</name>
</gene>
<reference evidence="1 2" key="1">
    <citation type="submission" date="2020-06" db="EMBL/GenBank/DDBJ databases">
        <title>Pseudomonas eucalypticola sp. nov., an endophyte of Eucalyptus dunnii leaves with biocontrol ability of eucalyptus leaf blight.</title>
        <authorList>
            <person name="Liu Y."/>
            <person name="Song Z."/>
            <person name="Zeng H."/>
            <person name="Lu M."/>
            <person name="Wang X."/>
            <person name="Lian X."/>
            <person name="Zhang Q."/>
        </authorList>
    </citation>
    <scope>NUCLEOTIDE SEQUENCE [LARGE SCALE GENOMIC DNA]</scope>
    <source>
        <strain evidence="1 2">NP-1</strain>
    </source>
</reference>
<organism evidence="1 2">
    <name type="scientific">Pseudomonas eucalypticola</name>
    <dbReference type="NCBI Taxonomy" id="2599595"/>
    <lineage>
        <taxon>Bacteria</taxon>
        <taxon>Pseudomonadati</taxon>
        <taxon>Pseudomonadota</taxon>
        <taxon>Gammaproteobacteria</taxon>
        <taxon>Pseudomonadales</taxon>
        <taxon>Pseudomonadaceae</taxon>
        <taxon>Pseudomonas</taxon>
    </lineage>
</organism>
<dbReference type="KEGG" id="pez:HWQ56_10340"/>
<name>A0A7D5D6H5_9PSED</name>
<dbReference type="EMBL" id="CP056030">
    <property type="protein sequence ID" value="QKZ04160.1"/>
    <property type="molecule type" value="Genomic_DNA"/>
</dbReference>